<gene>
    <name evidence="2" type="ORF">H4K34_14720</name>
</gene>
<sequence length="804" mass="90775">MKKLYMLRRLFIILLLLSAFSNLKASHILGGILDYYVVNPSQYKFVATIYYEPGYSPSNIQLAGPLGSGNMALDSSYTDTIFFDGCGFSVVVYKYSLDVNTVGVPGNSGWNFSISACCTDTFSNVSYSGQNMDFTISCTLFKEYNPISQSYVAPTVGTINTKTPSLFHYRTTGAPQKIPIAPLSKENSIDSVVHHLSQPFLTQSQRITWENGYNQFAPFPDPSEDTLNGVNFLDSRGFLNFNIQGSNTEAGRYLYGVRYNHYKGGNRIIRQFSNGALLLGTPDSSRNMPDVLTLFNDTAYQASQSTEYYSLLLEVQDTFNVELFATQSLSGELIRARLFGSHGQRDSGVFQSLNPQGAFLTADSNRVTYTQRFYPWDLVDNQSNVNLRFSFSDTTCLWPLTRTIEFNLKIRNYLKITNKVGDVLGDTLFVCPFDTIELLPSGNYNSLALWSSEKVQLFRNTNTQATFVADSSGWIFLNETNGNRKDSIYINLIREDFKLMNSGLFWPRPNVPISSNQEAWFYNDILPIYSDRDNDNAIWKMGAGYYTFIDFKLPPSCPEFYRDTLFIYQSWESLNPLQTIADTVHIADHRKIEFRVLSDIMVDSLYIIGLDTNATPNFSIDQQEIEFILSDRSQEIRRDTIRSTGKTKICAALNSFLSTSKKYSLTIKPLNNSAKFVGFDFAPNFPGDTSGSFFIELRKDISDDGLEYLTSSFYAIGFKVGPRINIDEHKISKGFNVHPNPTDNQISLYNHGLENEVRLLDISGKLLWIGVAKEGPNQFDLTFLKSGIYTLLLNGSTQKIVKLD</sequence>
<evidence type="ECO:0000313" key="3">
    <source>
        <dbReference type="Proteomes" id="UP000516305"/>
    </source>
</evidence>
<proteinExistence type="predicted"/>
<dbReference type="EMBL" id="CP060139">
    <property type="protein sequence ID" value="QNR23618.1"/>
    <property type="molecule type" value="Genomic_DNA"/>
</dbReference>
<dbReference type="KEGG" id="chyd:H4K34_14720"/>
<evidence type="ECO:0000256" key="1">
    <source>
        <dbReference type="ARBA" id="ARBA00022729"/>
    </source>
</evidence>
<dbReference type="InterPro" id="IPR026444">
    <property type="entry name" value="Secre_tail"/>
</dbReference>
<accession>A0A7H0VD20</accession>
<protein>
    <submittedName>
        <fullName evidence="2">T9SS type A sorting domain-containing protein</fullName>
    </submittedName>
</protein>
<dbReference type="Proteomes" id="UP000516305">
    <property type="component" value="Chromosome"/>
</dbReference>
<evidence type="ECO:0000313" key="2">
    <source>
        <dbReference type="EMBL" id="QNR23618.1"/>
    </source>
</evidence>
<dbReference type="NCBIfam" id="TIGR04183">
    <property type="entry name" value="Por_Secre_tail"/>
    <property type="match status" value="1"/>
</dbReference>
<reference evidence="2 3" key="1">
    <citation type="submission" date="2020-08" db="EMBL/GenBank/DDBJ databases">
        <title>Croceimicrobium hydrocarbonivorans gen. nov., sp. nov., a novel marine bacterium isolated from a bacterial consortium that degrades polyethylene terephthalate.</title>
        <authorList>
            <person name="Liu R."/>
        </authorList>
    </citation>
    <scope>NUCLEOTIDE SEQUENCE [LARGE SCALE GENOMIC DNA]</scope>
    <source>
        <strain evidence="2 3">A20-9</strain>
    </source>
</reference>
<dbReference type="AlphaFoldDB" id="A0A7H0VD20"/>
<keyword evidence="3" id="KW-1185">Reference proteome</keyword>
<name>A0A7H0VD20_9FLAO</name>
<dbReference type="RefSeq" id="WP_210758151.1">
    <property type="nucleotide sequence ID" value="NZ_CP060139.1"/>
</dbReference>
<keyword evidence="1" id="KW-0732">Signal</keyword>
<organism evidence="2 3">
    <name type="scientific">Croceimicrobium hydrocarbonivorans</name>
    <dbReference type="NCBI Taxonomy" id="2761580"/>
    <lineage>
        <taxon>Bacteria</taxon>
        <taxon>Pseudomonadati</taxon>
        <taxon>Bacteroidota</taxon>
        <taxon>Flavobacteriia</taxon>
        <taxon>Flavobacteriales</taxon>
        <taxon>Owenweeksiaceae</taxon>
        <taxon>Croceimicrobium</taxon>
    </lineage>
</organism>